<dbReference type="GO" id="GO:0005840">
    <property type="term" value="C:ribosome"/>
    <property type="evidence" value="ECO:0007669"/>
    <property type="project" value="UniProtKB-KW"/>
</dbReference>
<evidence type="ECO:0000256" key="7">
    <source>
        <dbReference type="ARBA" id="ARBA00035190"/>
    </source>
</evidence>
<comment type="similarity">
    <text evidence="2">Belongs to the mitochondrion-specific ribosomal protein mL46 family.</text>
</comment>
<accession>A0ABD3UVR9</accession>
<comment type="subcellular location">
    <subcellularLocation>
        <location evidence="1">Mitochondrion</location>
    </subcellularLocation>
</comment>
<organism evidence="10 11">
    <name type="scientific">Sinanodonta woodiana</name>
    <name type="common">Chinese pond mussel</name>
    <name type="synonym">Anodonta woodiana</name>
    <dbReference type="NCBI Taxonomy" id="1069815"/>
    <lineage>
        <taxon>Eukaryota</taxon>
        <taxon>Metazoa</taxon>
        <taxon>Spiralia</taxon>
        <taxon>Lophotrochozoa</taxon>
        <taxon>Mollusca</taxon>
        <taxon>Bivalvia</taxon>
        <taxon>Autobranchia</taxon>
        <taxon>Heteroconchia</taxon>
        <taxon>Palaeoheterodonta</taxon>
        <taxon>Unionida</taxon>
        <taxon>Unionoidea</taxon>
        <taxon>Unionidae</taxon>
        <taxon>Unioninae</taxon>
        <taxon>Sinanodonta</taxon>
    </lineage>
</organism>
<keyword evidence="5" id="KW-0496">Mitochondrion</keyword>
<evidence type="ECO:0000256" key="1">
    <source>
        <dbReference type="ARBA" id="ARBA00004173"/>
    </source>
</evidence>
<dbReference type="FunFam" id="3.90.79.10:FF:000018">
    <property type="entry name" value="39S ribosomal protein L46, mitochondrial"/>
    <property type="match status" value="1"/>
</dbReference>
<dbReference type="InterPro" id="IPR033650">
    <property type="entry name" value="Ribosomal_mL46_NUDIX"/>
</dbReference>
<protein>
    <recommendedName>
        <fullName evidence="7">Large ribosomal subunit protein mL46</fullName>
    </recommendedName>
    <alternativeName>
        <fullName evidence="8">39S ribosomal protein L46, mitochondrial</fullName>
    </alternativeName>
</protein>
<dbReference type="PANTHER" id="PTHR13124">
    <property type="entry name" value="39S RIBOSOMAL PROTEIN L46, MITOCHONDRIAL PRECURSOR-RELATED"/>
    <property type="match status" value="1"/>
</dbReference>
<keyword evidence="4" id="KW-0689">Ribosomal protein</keyword>
<dbReference type="PANTHER" id="PTHR13124:SF12">
    <property type="entry name" value="LARGE RIBOSOMAL SUBUNIT PROTEIN ML46"/>
    <property type="match status" value="1"/>
</dbReference>
<evidence type="ECO:0000256" key="2">
    <source>
        <dbReference type="ARBA" id="ARBA00009070"/>
    </source>
</evidence>
<dbReference type="EMBL" id="JBJQND010000015">
    <property type="protein sequence ID" value="KAL3852273.1"/>
    <property type="molecule type" value="Genomic_DNA"/>
</dbReference>
<dbReference type="InterPro" id="IPR040008">
    <property type="entry name" value="Ribosomal_mL46"/>
</dbReference>
<evidence type="ECO:0000256" key="4">
    <source>
        <dbReference type="ARBA" id="ARBA00022980"/>
    </source>
</evidence>
<proteinExistence type="inferred from homology"/>
<evidence type="ECO:0000259" key="9">
    <source>
        <dbReference type="PROSITE" id="PS51462"/>
    </source>
</evidence>
<keyword evidence="6" id="KW-0687">Ribonucleoprotein</keyword>
<dbReference type="AlphaFoldDB" id="A0ABD3UVR9"/>
<dbReference type="InterPro" id="IPR000086">
    <property type="entry name" value="NUDIX_hydrolase_dom"/>
</dbReference>
<dbReference type="SUPFAM" id="SSF55811">
    <property type="entry name" value="Nudix"/>
    <property type="match status" value="1"/>
</dbReference>
<keyword evidence="11" id="KW-1185">Reference proteome</keyword>
<evidence type="ECO:0000256" key="3">
    <source>
        <dbReference type="ARBA" id="ARBA00022946"/>
    </source>
</evidence>
<sequence length="268" mass="31152">MFFPCCRRIFLKHSHSFEKTVRLSWLQTAASASNQNPRAWQLYSAVCLERYPVITNELTPLESKFKALMQLMEKENSLLSDHEKRLKDETAQAAKKHDDDDDETLRKTQYAIDFEDQWENEYNQFTPANRITDADINNDTRSVNRKLDRKLIFIIKQKLGEKEFWVLPQGVRQESESMRQAAERVLQSASGDKLKASFLGNAPCGFHKYKYPRSVSSHIGAKVFFYKASLKSGDITSGADYRWVTKEELKEYLVPSYLEAVEDFILEL</sequence>
<reference evidence="10 11" key="1">
    <citation type="submission" date="2024-11" db="EMBL/GenBank/DDBJ databases">
        <title>Chromosome-level genome assembly of the freshwater bivalve Anodonta woodiana.</title>
        <authorList>
            <person name="Chen X."/>
        </authorList>
    </citation>
    <scope>NUCLEOTIDE SEQUENCE [LARGE SCALE GENOMIC DNA]</scope>
    <source>
        <strain evidence="10">MN2024</strain>
        <tissue evidence="10">Gills</tissue>
    </source>
</reference>
<keyword evidence="3" id="KW-0809">Transit peptide</keyword>
<dbReference type="PROSITE" id="PS51462">
    <property type="entry name" value="NUDIX"/>
    <property type="match status" value="1"/>
</dbReference>
<evidence type="ECO:0000256" key="6">
    <source>
        <dbReference type="ARBA" id="ARBA00023274"/>
    </source>
</evidence>
<evidence type="ECO:0000313" key="11">
    <source>
        <dbReference type="Proteomes" id="UP001634394"/>
    </source>
</evidence>
<evidence type="ECO:0000313" key="10">
    <source>
        <dbReference type="EMBL" id="KAL3852273.1"/>
    </source>
</evidence>
<dbReference type="Pfam" id="PF11788">
    <property type="entry name" value="MRP-L46"/>
    <property type="match status" value="1"/>
</dbReference>
<feature type="domain" description="Nudix hydrolase" evidence="9">
    <location>
        <begin position="127"/>
        <end position="267"/>
    </location>
</feature>
<dbReference type="InterPro" id="IPR015797">
    <property type="entry name" value="NUDIX_hydrolase-like_dom_sf"/>
</dbReference>
<dbReference type="GO" id="GO:1990904">
    <property type="term" value="C:ribonucleoprotein complex"/>
    <property type="evidence" value="ECO:0007669"/>
    <property type="project" value="UniProtKB-KW"/>
</dbReference>
<dbReference type="Proteomes" id="UP001634394">
    <property type="component" value="Unassembled WGS sequence"/>
</dbReference>
<comment type="caution">
    <text evidence="10">The sequence shown here is derived from an EMBL/GenBank/DDBJ whole genome shotgun (WGS) entry which is preliminary data.</text>
</comment>
<name>A0ABD3UVR9_SINWO</name>
<evidence type="ECO:0000256" key="8">
    <source>
        <dbReference type="ARBA" id="ARBA00035534"/>
    </source>
</evidence>
<dbReference type="InterPro" id="IPR021757">
    <property type="entry name" value="Ribosomal_mL46_N"/>
</dbReference>
<gene>
    <name evidence="10" type="ORF">ACJMK2_015937</name>
</gene>
<dbReference type="Gene3D" id="3.90.79.10">
    <property type="entry name" value="Nucleoside Triphosphate Pyrophosphohydrolase"/>
    <property type="match status" value="1"/>
</dbReference>
<evidence type="ECO:0000256" key="5">
    <source>
        <dbReference type="ARBA" id="ARBA00023128"/>
    </source>
</evidence>
<dbReference type="GO" id="GO:0005743">
    <property type="term" value="C:mitochondrial inner membrane"/>
    <property type="evidence" value="ECO:0007669"/>
    <property type="project" value="UniProtKB-ARBA"/>
</dbReference>
<dbReference type="CDD" id="cd04661">
    <property type="entry name" value="NUDIX_MRP_L46"/>
    <property type="match status" value="1"/>
</dbReference>